<dbReference type="Proteomes" id="UP000694402">
    <property type="component" value="Unassembled WGS sequence"/>
</dbReference>
<evidence type="ECO:0000256" key="4">
    <source>
        <dbReference type="ARBA" id="ARBA00023136"/>
    </source>
</evidence>
<dbReference type="Pfam" id="PF00153">
    <property type="entry name" value="Mito_carr"/>
    <property type="match status" value="1"/>
</dbReference>
<evidence type="ECO:0000313" key="8">
    <source>
        <dbReference type="Proteomes" id="UP000694402"/>
    </source>
</evidence>
<organism evidence="7 8">
    <name type="scientific">Oncorhynchus tshawytscha</name>
    <name type="common">Chinook salmon</name>
    <name type="synonym">Salmo tshawytscha</name>
    <dbReference type="NCBI Taxonomy" id="74940"/>
    <lineage>
        <taxon>Eukaryota</taxon>
        <taxon>Metazoa</taxon>
        <taxon>Chordata</taxon>
        <taxon>Craniata</taxon>
        <taxon>Vertebrata</taxon>
        <taxon>Euteleostomi</taxon>
        <taxon>Actinopterygii</taxon>
        <taxon>Neopterygii</taxon>
        <taxon>Teleostei</taxon>
        <taxon>Protacanthopterygii</taxon>
        <taxon>Salmoniformes</taxon>
        <taxon>Salmonidae</taxon>
        <taxon>Salmoninae</taxon>
        <taxon>Oncorhynchus</taxon>
    </lineage>
</organism>
<evidence type="ECO:0000256" key="1">
    <source>
        <dbReference type="ARBA" id="ARBA00004141"/>
    </source>
</evidence>
<dbReference type="InterPro" id="IPR018108">
    <property type="entry name" value="MCP_transmembrane"/>
</dbReference>
<keyword evidence="6" id="KW-0813">Transport</keyword>
<comment type="subcellular location">
    <subcellularLocation>
        <location evidence="1">Membrane</location>
        <topology evidence="1">Multi-pass membrane protein</topology>
    </subcellularLocation>
</comment>
<keyword evidence="4 5" id="KW-0472">Membrane</keyword>
<feature type="repeat" description="Solcar" evidence="5">
    <location>
        <begin position="13"/>
        <end position="97"/>
    </location>
</feature>
<dbReference type="InterPro" id="IPR023395">
    <property type="entry name" value="MCP_dom_sf"/>
</dbReference>
<dbReference type="SUPFAM" id="SSF103506">
    <property type="entry name" value="Mitochondrial carrier"/>
    <property type="match status" value="1"/>
</dbReference>
<evidence type="ECO:0000313" key="7">
    <source>
        <dbReference type="Ensembl" id="ENSOTSP00005042259.2"/>
    </source>
</evidence>
<evidence type="ECO:0000256" key="2">
    <source>
        <dbReference type="ARBA" id="ARBA00006375"/>
    </source>
</evidence>
<name>A0A8C8FYS8_ONCTS</name>
<dbReference type="PROSITE" id="PS50920">
    <property type="entry name" value="SOLCAR"/>
    <property type="match status" value="1"/>
</dbReference>
<keyword evidence="8" id="KW-1185">Reference proteome</keyword>
<sequence length="119" mass="12758">MGVEEECTLHPITDTIINLIAGAAGGVACVLSGQPFDAVKVKMQTFPSLYRGCLDCSLMTYRHDGLRGALPGKCACSTGQRGRERCALRLLRDLPAAHQESLWAGERVSPQVGNRGSRS</sequence>
<dbReference type="GeneTree" id="ENSGT00940000167446"/>
<evidence type="ECO:0000256" key="6">
    <source>
        <dbReference type="RuleBase" id="RU000488"/>
    </source>
</evidence>
<dbReference type="Gene3D" id="1.50.40.10">
    <property type="entry name" value="Mitochondrial carrier domain"/>
    <property type="match status" value="1"/>
</dbReference>
<accession>A0A8C8FYS8</accession>
<dbReference type="AlphaFoldDB" id="A0A8C8FYS8"/>
<dbReference type="GO" id="GO:0016020">
    <property type="term" value="C:membrane"/>
    <property type="evidence" value="ECO:0007669"/>
    <property type="project" value="UniProtKB-SubCell"/>
</dbReference>
<reference evidence="7" key="1">
    <citation type="submission" date="2025-08" db="UniProtKB">
        <authorList>
            <consortium name="Ensembl"/>
        </authorList>
    </citation>
    <scope>IDENTIFICATION</scope>
</reference>
<dbReference type="Ensembl" id="ENSOTST00005045960.2">
    <property type="protein sequence ID" value="ENSOTSP00005042259.2"/>
    <property type="gene ID" value="ENSOTSG00005020321.2"/>
</dbReference>
<proteinExistence type="inferred from homology"/>
<evidence type="ECO:0000256" key="5">
    <source>
        <dbReference type="PROSITE-ProRule" id="PRU00282"/>
    </source>
</evidence>
<protein>
    <submittedName>
        <fullName evidence="7">Uncharacterized protein</fullName>
    </submittedName>
</protein>
<comment type="similarity">
    <text evidence="2 6">Belongs to the mitochondrial carrier (TC 2.A.29) family.</text>
</comment>
<reference evidence="7" key="2">
    <citation type="submission" date="2025-09" db="UniProtKB">
        <authorList>
            <consortium name="Ensembl"/>
        </authorList>
    </citation>
    <scope>IDENTIFICATION</scope>
</reference>
<keyword evidence="3 5" id="KW-0812">Transmembrane</keyword>
<evidence type="ECO:0000256" key="3">
    <source>
        <dbReference type="ARBA" id="ARBA00022692"/>
    </source>
</evidence>